<dbReference type="Proteomes" id="UP000018040">
    <property type="component" value="Unassembled WGS sequence"/>
</dbReference>
<feature type="region of interest" description="Disordered" evidence="1">
    <location>
        <begin position="79"/>
        <end position="153"/>
    </location>
</feature>
<evidence type="ECO:0000256" key="1">
    <source>
        <dbReference type="SAM" id="MobiDB-lite"/>
    </source>
</evidence>
<feature type="region of interest" description="Disordered" evidence="1">
    <location>
        <begin position="1"/>
        <end position="47"/>
    </location>
</feature>
<sequence length="153" mass="16918">VQDHRRGRHPASPDGPLLQREAQEAQGRDPPDHLRDGSLHPKSRRHLEELHVDVEKLSVRAAFAIAYMAARVSEHLTRLIRRDRPRASHPATRSPPPSAPRGTRAEGTEPFAHRHRGVFRASSVPDGPRSAGHPAGTVPAAIHSHKQQPNDTH</sequence>
<organism evidence="2 3">
    <name type="scientific">Giardia intestinalis</name>
    <name type="common">Giardia lamblia</name>
    <dbReference type="NCBI Taxonomy" id="5741"/>
    <lineage>
        <taxon>Eukaryota</taxon>
        <taxon>Metamonada</taxon>
        <taxon>Diplomonadida</taxon>
        <taxon>Hexamitidae</taxon>
        <taxon>Giardiinae</taxon>
        <taxon>Giardia</taxon>
    </lineage>
</organism>
<protein>
    <submittedName>
        <fullName evidence="2">Uncharacterized protein</fullName>
    </submittedName>
</protein>
<accession>V6TPM6</accession>
<proteinExistence type="predicted"/>
<comment type="caution">
    <text evidence="2">The sequence shown here is derived from an EMBL/GenBank/DDBJ whole genome shotgun (WGS) entry which is preliminary data.</text>
</comment>
<reference evidence="2 3" key="2">
    <citation type="journal article" date="2013" name="Genome Biol. Evol.">
        <title>Genome sequencing of Giardia lamblia genotypes A2 and B isolates (DH and GS) and comparative analysis with the genomes of genotypes A1 and E (WB and Pig).</title>
        <authorList>
            <person name="Adam R.D."/>
            <person name="Dahlstrom E.W."/>
            <person name="Martens C.A."/>
            <person name="Bruno D.P."/>
            <person name="Barbian K.D."/>
            <person name="Ricklefs S.M."/>
            <person name="Hernandez M.M."/>
            <person name="Narla N.P."/>
            <person name="Patel R.B."/>
            <person name="Porcella S.F."/>
            <person name="Nash T.E."/>
        </authorList>
    </citation>
    <scope>NUCLEOTIDE SEQUENCE [LARGE SCALE GENOMIC DNA]</scope>
    <source>
        <strain evidence="2 3">GS</strain>
    </source>
</reference>
<evidence type="ECO:0000313" key="3">
    <source>
        <dbReference type="Proteomes" id="UP000018040"/>
    </source>
</evidence>
<feature type="compositionally biased region" description="Basic and acidic residues" evidence="1">
    <location>
        <begin position="21"/>
        <end position="39"/>
    </location>
</feature>
<evidence type="ECO:0000313" key="2">
    <source>
        <dbReference type="EMBL" id="ESU40297.1"/>
    </source>
</evidence>
<dbReference type="AlphaFoldDB" id="V6TPM6"/>
<feature type="non-terminal residue" evidence="2">
    <location>
        <position position="1"/>
    </location>
</feature>
<name>V6TPM6_GIAIN</name>
<gene>
    <name evidence="2" type="ORF">GSB_154426</name>
</gene>
<dbReference type="EMBL" id="AHHH01000258">
    <property type="protein sequence ID" value="ESU40297.1"/>
    <property type="molecule type" value="Genomic_DNA"/>
</dbReference>
<reference evidence="3" key="1">
    <citation type="submission" date="2012-02" db="EMBL/GenBank/DDBJ databases">
        <title>Genome sequencing of Giardia lamblia Genotypes A2 and B isolates (DH and GS) and comparative analysis with the genomes of Genotypes A1 and E (WB and Pig).</title>
        <authorList>
            <person name="Adam R."/>
            <person name="Dahlstrom E."/>
            <person name="Martens C."/>
            <person name="Bruno D."/>
            <person name="Barbian K."/>
            <person name="Porcella S.F."/>
            <person name="Nash T."/>
        </authorList>
    </citation>
    <scope>NUCLEOTIDE SEQUENCE</scope>
    <source>
        <strain evidence="3">GS</strain>
    </source>
</reference>